<dbReference type="OrthoDB" id="233868at2"/>
<dbReference type="EMBL" id="CP036339">
    <property type="protein sequence ID" value="QDT73333.1"/>
    <property type="molecule type" value="Genomic_DNA"/>
</dbReference>
<accession>A0A517TY79</accession>
<dbReference type="Proteomes" id="UP000317909">
    <property type="component" value="Chromosome"/>
</dbReference>
<keyword evidence="2" id="KW-0812">Transmembrane</keyword>
<dbReference type="PROSITE" id="PS50005">
    <property type="entry name" value="TPR"/>
    <property type="match status" value="1"/>
</dbReference>
<evidence type="ECO:0000256" key="1">
    <source>
        <dbReference type="PROSITE-ProRule" id="PRU00339"/>
    </source>
</evidence>
<dbReference type="PANTHER" id="PTHR12558:SF13">
    <property type="entry name" value="CELL DIVISION CYCLE PROTEIN 27 HOMOLOG"/>
    <property type="match status" value="1"/>
</dbReference>
<dbReference type="PANTHER" id="PTHR12558">
    <property type="entry name" value="CELL DIVISION CYCLE 16,23,27"/>
    <property type="match status" value="1"/>
</dbReference>
<keyword evidence="2" id="KW-0472">Membrane</keyword>
<evidence type="ECO:0000256" key="2">
    <source>
        <dbReference type="SAM" id="Phobius"/>
    </source>
</evidence>
<dbReference type="SMART" id="SM00028">
    <property type="entry name" value="TPR"/>
    <property type="match status" value="8"/>
</dbReference>
<dbReference type="Pfam" id="PF13432">
    <property type="entry name" value="TPR_16"/>
    <property type="match status" value="1"/>
</dbReference>
<gene>
    <name evidence="3" type="ORF">I41_25220</name>
</gene>
<feature type="transmembrane region" description="Helical" evidence="2">
    <location>
        <begin position="20"/>
        <end position="39"/>
    </location>
</feature>
<evidence type="ECO:0000313" key="4">
    <source>
        <dbReference type="Proteomes" id="UP000317909"/>
    </source>
</evidence>
<reference evidence="3 4" key="1">
    <citation type="submission" date="2019-02" db="EMBL/GenBank/DDBJ databases">
        <title>Deep-cultivation of Planctomycetes and their phenomic and genomic characterization uncovers novel biology.</title>
        <authorList>
            <person name="Wiegand S."/>
            <person name="Jogler M."/>
            <person name="Boedeker C."/>
            <person name="Pinto D."/>
            <person name="Vollmers J."/>
            <person name="Rivas-Marin E."/>
            <person name="Kohn T."/>
            <person name="Peeters S.H."/>
            <person name="Heuer A."/>
            <person name="Rast P."/>
            <person name="Oberbeckmann S."/>
            <person name="Bunk B."/>
            <person name="Jeske O."/>
            <person name="Meyerdierks A."/>
            <person name="Storesund J.E."/>
            <person name="Kallscheuer N."/>
            <person name="Luecker S."/>
            <person name="Lage O.M."/>
            <person name="Pohl T."/>
            <person name="Merkel B.J."/>
            <person name="Hornburger P."/>
            <person name="Mueller R.-W."/>
            <person name="Bruemmer F."/>
            <person name="Labrenz M."/>
            <person name="Spormann A.M."/>
            <person name="Op den Camp H."/>
            <person name="Overmann J."/>
            <person name="Amann R."/>
            <person name="Jetten M.S.M."/>
            <person name="Mascher T."/>
            <person name="Medema M.H."/>
            <person name="Devos D.P."/>
            <person name="Kaster A.-K."/>
            <person name="Ovreas L."/>
            <person name="Rohde M."/>
            <person name="Galperin M.Y."/>
            <person name="Jogler C."/>
        </authorList>
    </citation>
    <scope>NUCLEOTIDE SEQUENCE [LARGE SCALE GENOMIC DNA]</scope>
    <source>
        <strain evidence="3 4">I41</strain>
    </source>
</reference>
<keyword evidence="4" id="KW-1185">Reference proteome</keyword>
<protein>
    <submittedName>
        <fullName evidence="3">Anaphase-promoting complex, cyclosome, subunit 3</fullName>
    </submittedName>
</protein>
<dbReference type="SUPFAM" id="SSF48452">
    <property type="entry name" value="TPR-like"/>
    <property type="match status" value="5"/>
</dbReference>
<dbReference type="InterPro" id="IPR019734">
    <property type="entry name" value="TPR_rpt"/>
</dbReference>
<dbReference type="Pfam" id="PF14559">
    <property type="entry name" value="TPR_19"/>
    <property type="match status" value="2"/>
</dbReference>
<evidence type="ECO:0000313" key="3">
    <source>
        <dbReference type="EMBL" id="QDT73333.1"/>
    </source>
</evidence>
<dbReference type="KEGG" id="llh:I41_25220"/>
<proteinExistence type="predicted"/>
<dbReference type="InterPro" id="IPR011990">
    <property type="entry name" value="TPR-like_helical_dom_sf"/>
</dbReference>
<keyword evidence="2" id="KW-1133">Transmembrane helix</keyword>
<organism evidence="3 4">
    <name type="scientific">Lacipirellula limnantheis</name>
    <dbReference type="NCBI Taxonomy" id="2528024"/>
    <lineage>
        <taxon>Bacteria</taxon>
        <taxon>Pseudomonadati</taxon>
        <taxon>Planctomycetota</taxon>
        <taxon>Planctomycetia</taxon>
        <taxon>Pirellulales</taxon>
        <taxon>Lacipirellulaceae</taxon>
        <taxon>Lacipirellula</taxon>
    </lineage>
</organism>
<dbReference type="Gene3D" id="1.25.40.10">
    <property type="entry name" value="Tetratricopeptide repeat domain"/>
    <property type="match status" value="6"/>
</dbReference>
<name>A0A517TY79_9BACT</name>
<feature type="repeat" description="TPR" evidence="1">
    <location>
        <begin position="1324"/>
        <end position="1357"/>
    </location>
</feature>
<sequence>MPNMSNSSAHDPKRSYSVNWRLAGVTVALACVAVPLAYWRYRSAYEQTAGALLERAAELEKEQEWDDATRYYQRYLLIKPSDGDALARMTDAYAHGEQTPERLMRVNALLYRVLGQSSEAEQPALRLQLAENLLKLGSFKQAIAELKDFKDDALLPRSRKTVALAKIRLVGFDPDVKIGDAVNELLAVADELPDDVELANEGAAALRQFGSDPALADLNPPTRADEIMDRLVELKPDDVDARLARCRYRFQHQLPGGNEDLERAIAIAPNNIEVLYLSAISTLTKAKESAELKPAEEHLRRVIKLAPSDERAYALLADVLAQTGRADQAADLLQKGRKPTGNSIELNLRLVNLQLLASQWDQAAETLRELDAQSPTILAQLEQNQRLPLENRLKLAHARLDLGRQALAAAATKLRSIYLSEEAASVNGQTPAWVQATQLLAAIHGQSGQWDKAAEYSRVLLRARPNDPAVTSAAADALLKSGSPADAVAVLDGISEDAGQGVELPLRRVQAHLAQQLALQKEERNWSEFQSALKAAKPHADASWELLFCEANYLLASGNDGGAAKTVREGEARFASEVRFWKSAAQLYSRLKLGDDLARALQKHQALGPPAAEQVALEAALLAESGDYKAAEKRLASASAEASPAERRRLDRLRVETLMLGGQSAAAKQLISSLIEADPADTGALEMGIQIALSSGDLPTAARWEEKLAAADPNAALLPYWRASRLLLEYQRLNAEEKEEHFEEKEALKKLVASIRLERPRWYPVVSLAAQLAEATEGGERQALADYQLAVDLGDRRAATLEHLATLLYKFERPDDADKYLTLLATDAYSASNVDAAIVEMAVKQDRAAAAIEAAQKRIEKSPQDVSKRLFLARLLLRSGDADQAIEVLQAAAKQFPADDQVWSGLIAALVSANRPEEARSALESLSQSSGIPTKKRLVAAARGHELLGDLAAAQRQYELAIVEEPGDADTLLGLARILAKGSPVAARAQYEKVLQADPLNVEARRALAMLLASTGEEADWTRATQILSELSASEGAGADNRLRALLLSQKGRTRAERIANCQKAREILEQQIAGESTGDAIVTRRLLAQTLEREAALSGDTALIAAAAEQFREIIDESGTTADQIAQAIDFSLRNGSPNSTSGAQVAALSEQQQALLAEAEANIERLRRLHVKDDDGIDALAVSFAARLAIARGDETKARGLIAEFAASLPAGATPAEESSRLLAIGRLYGLVGAHAEAEAWYRKLAAVTPRANMLVIQSLADQGRRSDAANFCLEAAAGPLSTELALMLAAVMTVPEGEKAEEFSGADAALEAAISKQDANLQLLQAAAVMRASRRDYDAAIDIFRRILAINPTDELALNNLATLLAERPNQRAEALELIERAVALSGRQPTLLDTQGTIHLKLGQAPQAIQCLEEATAGGAADARYYLHLAAAYQLAERRQDAQAMLAEAKNFGIEKFVLTDDDRALLEALEKQSAIPSSTSAEKL</sequence>
<keyword evidence="1" id="KW-0802">TPR repeat</keyword>